<gene>
    <name evidence="1" type="ORF">H4W80_000972</name>
</gene>
<evidence type="ECO:0000313" key="1">
    <source>
        <dbReference type="EMBL" id="MBE1582714.1"/>
    </source>
</evidence>
<accession>A0ABR9LPY2</accession>
<dbReference type="RefSeq" id="WP_225963239.1">
    <property type="nucleotide sequence ID" value="NZ_JADBEK010000001.1"/>
</dbReference>
<organism evidence="1 2">
    <name type="scientific">Nonomuraea angiospora</name>
    <dbReference type="NCBI Taxonomy" id="46172"/>
    <lineage>
        <taxon>Bacteria</taxon>
        <taxon>Bacillati</taxon>
        <taxon>Actinomycetota</taxon>
        <taxon>Actinomycetes</taxon>
        <taxon>Streptosporangiales</taxon>
        <taxon>Streptosporangiaceae</taxon>
        <taxon>Nonomuraea</taxon>
    </lineage>
</organism>
<evidence type="ECO:0000313" key="2">
    <source>
        <dbReference type="Proteomes" id="UP000633509"/>
    </source>
</evidence>
<dbReference type="Proteomes" id="UP000633509">
    <property type="component" value="Unassembled WGS sequence"/>
</dbReference>
<dbReference type="EMBL" id="JADBEK010000001">
    <property type="protein sequence ID" value="MBE1582714.1"/>
    <property type="molecule type" value="Genomic_DNA"/>
</dbReference>
<name>A0ABR9LPY2_9ACTN</name>
<sequence>MDPVISEQFGRAHPPAAPLDDFLTDLTNAGASAHTRRAYRAGTCCSSPATTATRSAS</sequence>
<protein>
    <submittedName>
        <fullName evidence="1">Uncharacterized protein</fullName>
    </submittedName>
</protein>
<comment type="caution">
    <text evidence="1">The sequence shown here is derived from an EMBL/GenBank/DDBJ whole genome shotgun (WGS) entry which is preliminary data.</text>
</comment>
<reference evidence="1 2" key="1">
    <citation type="submission" date="2020-10" db="EMBL/GenBank/DDBJ databases">
        <title>Sequencing the genomes of 1000 actinobacteria strains.</title>
        <authorList>
            <person name="Klenk H.-P."/>
        </authorList>
    </citation>
    <scope>NUCLEOTIDE SEQUENCE [LARGE SCALE GENOMIC DNA]</scope>
    <source>
        <strain evidence="1 2">DSM 43173</strain>
    </source>
</reference>
<keyword evidence="2" id="KW-1185">Reference proteome</keyword>
<proteinExistence type="predicted"/>